<dbReference type="AlphaFoldDB" id="A0A6I1ML45"/>
<dbReference type="Pfam" id="PF07702">
    <property type="entry name" value="UTRA"/>
    <property type="match status" value="1"/>
</dbReference>
<dbReference type="GO" id="GO:0003700">
    <property type="term" value="F:DNA-binding transcription factor activity"/>
    <property type="evidence" value="ECO:0007669"/>
    <property type="project" value="InterPro"/>
</dbReference>
<dbReference type="InterPro" id="IPR028978">
    <property type="entry name" value="Chorismate_lyase_/UTRA_dom_sf"/>
</dbReference>
<dbReference type="PRINTS" id="PR00035">
    <property type="entry name" value="HTHGNTR"/>
</dbReference>
<accession>A0A6I1ML45</accession>
<dbReference type="PANTHER" id="PTHR44846:SF1">
    <property type="entry name" value="MANNOSYL-D-GLYCERATE TRANSPORT_METABOLISM SYSTEM REPRESSOR MNGR-RELATED"/>
    <property type="match status" value="1"/>
</dbReference>
<sequence length="240" mass="27969">MDIKRSKGIALYHQLEKILINLINNDHLKENDKLPSERELCETYNVSRTTARQAVAELEKKGYIYKVHGKGTFVSPKVYKQQLLKFYSFTEEMKKLNKVPSSKILSFNLIDADEIIASKLKLNENLKVYKITRLRLAENEPMMVEITYLPETRFKNLSVSLLKKEPMYDIFREKYNVNITKAIESFKPILIDKVEAIQLEVKQGTAAMNIERITFENLEVIEYTTSIARGDKFEYTVSLE</sequence>
<keyword evidence="2" id="KW-0238">DNA-binding</keyword>
<dbReference type="Proteomes" id="UP000430345">
    <property type="component" value="Unassembled WGS sequence"/>
</dbReference>
<gene>
    <name evidence="5" type="ORF">GBZ86_08215</name>
</gene>
<keyword evidence="6" id="KW-1185">Reference proteome</keyword>
<dbReference type="InterPro" id="IPR050679">
    <property type="entry name" value="Bact_HTH_transcr_reg"/>
</dbReference>
<dbReference type="Gene3D" id="1.10.10.10">
    <property type="entry name" value="Winged helix-like DNA-binding domain superfamily/Winged helix DNA-binding domain"/>
    <property type="match status" value="1"/>
</dbReference>
<dbReference type="SUPFAM" id="SSF46785">
    <property type="entry name" value="Winged helix' DNA-binding domain"/>
    <property type="match status" value="1"/>
</dbReference>
<dbReference type="InterPro" id="IPR011663">
    <property type="entry name" value="UTRA"/>
</dbReference>
<dbReference type="CDD" id="cd07377">
    <property type="entry name" value="WHTH_GntR"/>
    <property type="match status" value="1"/>
</dbReference>
<evidence type="ECO:0000256" key="3">
    <source>
        <dbReference type="ARBA" id="ARBA00023163"/>
    </source>
</evidence>
<dbReference type="GO" id="GO:0003677">
    <property type="term" value="F:DNA binding"/>
    <property type="evidence" value="ECO:0007669"/>
    <property type="project" value="UniProtKB-KW"/>
</dbReference>
<protein>
    <submittedName>
        <fullName evidence="5">UTRA domain-containing protein</fullName>
    </submittedName>
</protein>
<keyword evidence="3" id="KW-0804">Transcription</keyword>
<dbReference type="SMART" id="SM00345">
    <property type="entry name" value="HTH_GNTR"/>
    <property type="match status" value="1"/>
</dbReference>
<proteinExistence type="predicted"/>
<evidence type="ECO:0000259" key="4">
    <source>
        <dbReference type="PROSITE" id="PS50949"/>
    </source>
</evidence>
<dbReference type="PANTHER" id="PTHR44846">
    <property type="entry name" value="MANNOSYL-D-GLYCERATE TRANSPORT/METABOLISM SYSTEM REPRESSOR MNGR-RELATED"/>
    <property type="match status" value="1"/>
</dbReference>
<dbReference type="RefSeq" id="WP_152889529.1">
    <property type="nucleotide sequence ID" value="NZ_WHJC01000100.1"/>
</dbReference>
<dbReference type="Pfam" id="PF00392">
    <property type="entry name" value="GntR"/>
    <property type="match status" value="1"/>
</dbReference>
<evidence type="ECO:0000313" key="5">
    <source>
        <dbReference type="EMBL" id="MPQ43740.1"/>
    </source>
</evidence>
<dbReference type="Gene3D" id="3.40.1410.10">
    <property type="entry name" value="Chorismate lyase-like"/>
    <property type="match status" value="1"/>
</dbReference>
<keyword evidence="1" id="KW-0805">Transcription regulation</keyword>
<reference evidence="5 6" key="1">
    <citation type="submission" date="2019-10" db="EMBL/GenBank/DDBJ databases">
        <title>The Genome Sequence of Clostridium tarantellae Isolated from Fish Brain.</title>
        <authorList>
            <person name="Bano L."/>
            <person name="Kiel M."/>
            <person name="Sales G."/>
            <person name="Doxey A.C."/>
            <person name="Mansfield M.J."/>
            <person name="Schiavone M."/>
            <person name="Rossetto O."/>
            <person name="Pirazzini M."/>
            <person name="Dobrindt U."/>
            <person name="Montecucco C."/>
        </authorList>
    </citation>
    <scope>NUCLEOTIDE SEQUENCE [LARGE SCALE GENOMIC DNA]</scope>
    <source>
        <strain evidence="5 6">DSM 3997</strain>
    </source>
</reference>
<dbReference type="InterPro" id="IPR000524">
    <property type="entry name" value="Tscrpt_reg_HTH_GntR"/>
</dbReference>
<dbReference type="InterPro" id="IPR036388">
    <property type="entry name" value="WH-like_DNA-bd_sf"/>
</dbReference>
<evidence type="ECO:0000313" key="6">
    <source>
        <dbReference type="Proteomes" id="UP000430345"/>
    </source>
</evidence>
<dbReference type="OrthoDB" id="46236at2"/>
<dbReference type="InterPro" id="IPR036390">
    <property type="entry name" value="WH_DNA-bd_sf"/>
</dbReference>
<evidence type="ECO:0000256" key="1">
    <source>
        <dbReference type="ARBA" id="ARBA00023015"/>
    </source>
</evidence>
<dbReference type="GO" id="GO:0045892">
    <property type="term" value="P:negative regulation of DNA-templated transcription"/>
    <property type="evidence" value="ECO:0007669"/>
    <property type="project" value="TreeGrafter"/>
</dbReference>
<comment type="caution">
    <text evidence="5">The sequence shown here is derived from an EMBL/GenBank/DDBJ whole genome shotgun (WGS) entry which is preliminary data.</text>
</comment>
<evidence type="ECO:0000256" key="2">
    <source>
        <dbReference type="ARBA" id="ARBA00023125"/>
    </source>
</evidence>
<dbReference type="SUPFAM" id="SSF64288">
    <property type="entry name" value="Chorismate lyase-like"/>
    <property type="match status" value="1"/>
</dbReference>
<name>A0A6I1ML45_9CLOT</name>
<dbReference type="PROSITE" id="PS50949">
    <property type="entry name" value="HTH_GNTR"/>
    <property type="match status" value="1"/>
</dbReference>
<dbReference type="SMART" id="SM00866">
    <property type="entry name" value="UTRA"/>
    <property type="match status" value="1"/>
</dbReference>
<organism evidence="5 6">
    <name type="scientific">Clostridium tarantellae</name>
    <dbReference type="NCBI Taxonomy" id="39493"/>
    <lineage>
        <taxon>Bacteria</taxon>
        <taxon>Bacillati</taxon>
        <taxon>Bacillota</taxon>
        <taxon>Clostridia</taxon>
        <taxon>Eubacteriales</taxon>
        <taxon>Clostridiaceae</taxon>
        <taxon>Clostridium</taxon>
    </lineage>
</organism>
<dbReference type="EMBL" id="WHJC01000100">
    <property type="protein sequence ID" value="MPQ43740.1"/>
    <property type="molecule type" value="Genomic_DNA"/>
</dbReference>
<feature type="domain" description="HTH gntR-type" evidence="4">
    <location>
        <begin position="9"/>
        <end position="77"/>
    </location>
</feature>